<dbReference type="GO" id="GO:0005686">
    <property type="term" value="C:U2 snRNP"/>
    <property type="evidence" value="ECO:0007669"/>
    <property type="project" value="TreeGrafter"/>
</dbReference>
<dbReference type="STRING" id="253628.A0A0D2AIM0"/>
<dbReference type="GO" id="GO:0000398">
    <property type="term" value="P:mRNA splicing, via spliceosome"/>
    <property type="evidence" value="ECO:0007669"/>
    <property type="project" value="TreeGrafter"/>
</dbReference>
<evidence type="ECO:0008006" key="3">
    <source>
        <dbReference type="Google" id="ProtNLM"/>
    </source>
</evidence>
<dbReference type="InterPro" id="IPR009846">
    <property type="entry name" value="SF3b5/RDS3-10"/>
</dbReference>
<dbReference type="GeneID" id="27310821"/>
<dbReference type="EMBL" id="KN847535">
    <property type="protein sequence ID" value="KIW06395.1"/>
    <property type="molecule type" value="Genomic_DNA"/>
</dbReference>
<dbReference type="HOGENOM" id="CLU_138804_1_0_1"/>
<proteinExistence type="predicted"/>
<reference evidence="1 2" key="1">
    <citation type="submission" date="2015-01" db="EMBL/GenBank/DDBJ databases">
        <title>The Genome Sequence of Ochroconis gallopava CBS43764.</title>
        <authorList>
            <consortium name="The Broad Institute Genomics Platform"/>
            <person name="Cuomo C."/>
            <person name="de Hoog S."/>
            <person name="Gorbushina A."/>
            <person name="Stielow B."/>
            <person name="Teixiera M."/>
            <person name="Abouelleil A."/>
            <person name="Chapman S.B."/>
            <person name="Priest M."/>
            <person name="Young S.K."/>
            <person name="Wortman J."/>
            <person name="Nusbaum C."/>
            <person name="Birren B."/>
        </authorList>
    </citation>
    <scope>NUCLEOTIDE SEQUENCE [LARGE SCALE GENOMIC DNA]</scope>
    <source>
        <strain evidence="1 2">CBS 43764</strain>
    </source>
</reference>
<dbReference type="PANTHER" id="PTHR20978">
    <property type="entry name" value="SPLICING FACTOR 3B SUBUNIT 5"/>
    <property type="match status" value="1"/>
</dbReference>
<organism evidence="1 2">
    <name type="scientific">Verruconis gallopava</name>
    <dbReference type="NCBI Taxonomy" id="253628"/>
    <lineage>
        <taxon>Eukaryota</taxon>
        <taxon>Fungi</taxon>
        <taxon>Dikarya</taxon>
        <taxon>Ascomycota</taxon>
        <taxon>Pezizomycotina</taxon>
        <taxon>Dothideomycetes</taxon>
        <taxon>Pleosporomycetidae</taxon>
        <taxon>Venturiales</taxon>
        <taxon>Sympoventuriaceae</taxon>
        <taxon>Verruconis</taxon>
    </lineage>
</organism>
<dbReference type="Proteomes" id="UP000053259">
    <property type="component" value="Unassembled WGS sequence"/>
</dbReference>
<dbReference type="AlphaFoldDB" id="A0A0D2AIM0"/>
<accession>A0A0D2AIM0</accession>
<dbReference type="GO" id="GO:0071011">
    <property type="term" value="C:precatalytic spliceosome"/>
    <property type="evidence" value="ECO:0007669"/>
    <property type="project" value="TreeGrafter"/>
</dbReference>
<keyword evidence="2" id="KW-1185">Reference proteome</keyword>
<evidence type="ECO:0000313" key="2">
    <source>
        <dbReference type="Proteomes" id="UP000053259"/>
    </source>
</evidence>
<protein>
    <recommendedName>
        <fullName evidence="3">Splicing factor subunit</fullName>
    </recommendedName>
</protein>
<dbReference type="OrthoDB" id="274726at2759"/>
<dbReference type="RefSeq" id="XP_016216264.1">
    <property type="nucleotide sequence ID" value="XM_016355958.1"/>
</dbReference>
<sequence>MADKLRQQQQLEALQARYVGTGHADTTKFEWTSNIMRDSYASFVGHPPLLAYMSLGLGQTQEETRVMLIEKMVQPVGPPPDELVYADIKSSFYAASFWAALR</sequence>
<dbReference type="InParanoid" id="A0A0D2AIM0"/>
<name>A0A0D2AIM0_9PEZI</name>
<dbReference type="Pfam" id="PF07189">
    <property type="entry name" value="SF3b10"/>
    <property type="match status" value="1"/>
</dbReference>
<dbReference type="VEuPathDB" id="FungiDB:PV09_02848"/>
<dbReference type="FunCoup" id="A0A0D2AIM0">
    <property type="interactions" value="62"/>
</dbReference>
<dbReference type="PANTHER" id="PTHR20978:SF0">
    <property type="entry name" value="SPLICING FACTOR 3B SUBUNIT 5"/>
    <property type="match status" value="1"/>
</dbReference>
<gene>
    <name evidence="1" type="ORF">PV09_02848</name>
</gene>
<evidence type="ECO:0000313" key="1">
    <source>
        <dbReference type="EMBL" id="KIW06395.1"/>
    </source>
</evidence>